<dbReference type="SMART" id="SM00257">
    <property type="entry name" value="LysM"/>
    <property type="match status" value="2"/>
</dbReference>
<dbReference type="AlphaFoldDB" id="A0A0F7SHC3"/>
<dbReference type="PANTHER" id="PTHR34997">
    <property type="entry name" value="AM15"/>
    <property type="match status" value="1"/>
</dbReference>
<dbReference type="Pfam" id="PF01476">
    <property type="entry name" value="LysM"/>
    <property type="match status" value="2"/>
</dbReference>
<keyword evidence="1" id="KW-0147">Chitin-binding</keyword>
<dbReference type="InterPro" id="IPR052210">
    <property type="entry name" value="LysM1-like"/>
</dbReference>
<sequence length="159" mass="16771">MLKSFATALTLASVALAGCTRTYTVAAGDICDSISKENKVSTFQLSFDNNGVDDVCSNLQIGQELCLGTDSADCTDVYVVTSGDTCSKIASAFSIDSSILLKNNPQIETGCTNIYVGEVLCVAAQAIAYPETVTITSETSPSYLASADAYEELPWCDEE</sequence>
<protein>
    <submittedName>
        <fullName evidence="5">Chitinase</fullName>
    </submittedName>
</protein>
<feature type="chain" id="PRO_5002522003" evidence="3">
    <location>
        <begin position="18"/>
        <end position="159"/>
    </location>
</feature>
<evidence type="ECO:0000259" key="4">
    <source>
        <dbReference type="PROSITE" id="PS51782"/>
    </source>
</evidence>
<feature type="domain" description="LysM" evidence="4">
    <location>
        <begin position="76"/>
        <end position="122"/>
    </location>
</feature>
<keyword evidence="2" id="KW-0843">Virulence</keyword>
<dbReference type="PROSITE" id="PS51257">
    <property type="entry name" value="PROKAR_LIPOPROTEIN"/>
    <property type="match status" value="1"/>
</dbReference>
<evidence type="ECO:0000313" key="5">
    <source>
        <dbReference type="EMBL" id="CDZ97770.1"/>
    </source>
</evidence>
<dbReference type="PROSITE" id="PS51782">
    <property type="entry name" value="LYSM"/>
    <property type="match status" value="2"/>
</dbReference>
<keyword evidence="3" id="KW-0732">Signal</keyword>
<dbReference type="GO" id="GO:0008061">
    <property type="term" value="F:chitin binding"/>
    <property type="evidence" value="ECO:0007669"/>
    <property type="project" value="UniProtKB-KW"/>
</dbReference>
<dbReference type="PANTHER" id="PTHR34997:SF1">
    <property type="entry name" value="PEPTIDOGLYCAN-BINDING LYSIN DOMAIN"/>
    <property type="match status" value="1"/>
</dbReference>
<organism evidence="5">
    <name type="scientific">Phaffia rhodozyma</name>
    <name type="common">Yeast</name>
    <name type="synonym">Xanthophyllomyces dendrorhous</name>
    <dbReference type="NCBI Taxonomy" id="264483"/>
    <lineage>
        <taxon>Eukaryota</taxon>
        <taxon>Fungi</taxon>
        <taxon>Dikarya</taxon>
        <taxon>Basidiomycota</taxon>
        <taxon>Agaricomycotina</taxon>
        <taxon>Tremellomycetes</taxon>
        <taxon>Cystofilobasidiales</taxon>
        <taxon>Mrakiaceae</taxon>
        <taxon>Phaffia</taxon>
    </lineage>
</organism>
<dbReference type="InterPro" id="IPR018392">
    <property type="entry name" value="LysM"/>
</dbReference>
<feature type="signal peptide" evidence="3">
    <location>
        <begin position="1"/>
        <end position="17"/>
    </location>
</feature>
<evidence type="ECO:0000256" key="3">
    <source>
        <dbReference type="SAM" id="SignalP"/>
    </source>
</evidence>
<dbReference type="Gene3D" id="3.10.350.10">
    <property type="entry name" value="LysM domain"/>
    <property type="match status" value="2"/>
</dbReference>
<name>A0A0F7SHC3_PHARH</name>
<evidence type="ECO:0000256" key="1">
    <source>
        <dbReference type="ARBA" id="ARBA00022669"/>
    </source>
</evidence>
<dbReference type="SUPFAM" id="SSF54106">
    <property type="entry name" value="LysM domain"/>
    <property type="match status" value="2"/>
</dbReference>
<reference evidence="5" key="1">
    <citation type="submission" date="2014-08" db="EMBL/GenBank/DDBJ databases">
        <authorList>
            <person name="Sharma Rahul"/>
            <person name="Thines Marco"/>
        </authorList>
    </citation>
    <scope>NUCLEOTIDE SEQUENCE</scope>
</reference>
<dbReference type="InterPro" id="IPR036779">
    <property type="entry name" value="LysM_dom_sf"/>
</dbReference>
<dbReference type="EMBL" id="LN483249">
    <property type="protein sequence ID" value="CDZ97770.1"/>
    <property type="molecule type" value="Genomic_DNA"/>
</dbReference>
<evidence type="ECO:0000256" key="2">
    <source>
        <dbReference type="ARBA" id="ARBA00023026"/>
    </source>
</evidence>
<dbReference type="CDD" id="cd00118">
    <property type="entry name" value="LysM"/>
    <property type="match status" value="2"/>
</dbReference>
<accession>A0A0F7SHC3</accession>
<proteinExistence type="predicted"/>
<feature type="domain" description="LysM" evidence="4">
    <location>
        <begin position="21"/>
        <end position="67"/>
    </location>
</feature>